<evidence type="ECO:0000313" key="1">
    <source>
        <dbReference type="EMBL" id="SVA92970.1"/>
    </source>
</evidence>
<proteinExistence type="predicted"/>
<dbReference type="Pfam" id="PF00121">
    <property type="entry name" value="TIM"/>
    <property type="match status" value="1"/>
</dbReference>
<feature type="non-terminal residue" evidence="1">
    <location>
        <position position="1"/>
    </location>
</feature>
<dbReference type="AlphaFoldDB" id="A0A381ZUQ1"/>
<dbReference type="PROSITE" id="PS51440">
    <property type="entry name" value="TIM_2"/>
    <property type="match status" value="1"/>
</dbReference>
<dbReference type="EMBL" id="UINC01022736">
    <property type="protein sequence ID" value="SVA92970.1"/>
    <property type="molecule type" value="Genomic_DNA"/>
</dbReference>
<accession>A0A381ZUQ1</accession>
<name>A0A381ZUQ1_9ZZZZ</name>
<dbReference type="InterPro" id="IPR000652">
    <property type="entry name" value="Triosephosphate_isomerase"/>
</dbReference>
<sequence>SFFNEEAVDGALIGGASLNGEEFALIANIYKDLKS</sequence>
<evidence type="ECO:0008006" key="2">
    <source>
        <dbReference type="Google" id="ProtNLM"/>
    </source>
</evidence>
<reference evidence="1" key="1">
    <citation type="submission" date="2018-05" db="EMBL/GenBank/DDBJ databases">
        <authorList>
            <person name="Lanie J.A."/>
            <person name="Ng W.-L."/>
            <person name="Kazmierczak K.M."/>
            <person name="Andrzejewski T.M."/>
            <person name="Davidsen T.M."/>
            <person name="Wayne K.J."/>
            <person name="Tettelin H."/>
            <person name="Glass J.I."/>
            <person name="Rusch D."/>
            <person name="Podicherti R."/>
            <person name="Tsui H.-C.T."/>
            <person name="Winkler M.E."/>
        </authorList>
    </citation>
    <scope>NUCLEOTIDE SEQUENCE</scope>
</reference>
<protein>
    <recommendedName>
        <fullName evidence="2">Triose-phosphate isomerase</fullName>
    </recommendedName>
</protein>
<dbReference type="GO" id="GO:0004807">
    <property type="term" value="F:triose-phosphate isomerase activity"/>
    <property type="evidence" value="ECO:0007669"/>
    <property type="project" value="InterPro"/>
</dbReference>
<gene>
    <name evidence="1" type="ORF">METZ01_LOCUS145824</name>
</gene>
<organism evidence="1">
    <name type="scientific">marine metagenome</name>
    <dbReference type="NCBI Taxonomy" id="408172"/>
    <lineage>
        <taxon>unclassified sequences</taxon>
        <taxon>metagenomes</taxon>
        <taxon>ecological metagenomes</taxon>
    </lineage>
</organism>